<keyword evidence="2" id="KW-0436">Ligase</keyword>
<gene>
    <name evidence="7" type="ORF">PROFUN_05957</name>
</gene>
<evidence type="ECO:0000313" key="8">
    <source>
        <dbReference type="Proteomes" id="UP000241769"/>
    </source>
</evidence>
<comment type="caution">
    <text evidence="7">The sequence shown here is derived from an EMBL/GenBank/DDBJ whole genome shotgun (WGS) entry which is preliminary data.</text>
</comment>
<dbReference type="SUPFAM" id="SSF56801">
    <property type="entry name" value="Acetyl-CoA synthetase-like"/>
    <property type="match status" value="1"/>
</dbReference>
<feature type="domain" description="AMP-dependent synthetase/ligase" evidence="6">
    <location>
        <begin position="92"/>
        <end position="508"/>
    </location>
</feature>
<evidence type="ECO:0000256" key="2">
    <source>
        <dbReference type="ARBA" id="ARBA00022598"/>
    </source>
</evidence>
<dbReference type="InterPro" id="IPR020845">
    <property type="entry name" value="AMP-binding_CS"/>
</dbReference>
<dbReference type="PANTHER" id="PTHR43272">
    <property type="entry name" value="LONG-CHAIN-FATTY-ACID--COA LIGASE"/>
    <property type="match status" value="1"/>
</dbReference>
<dbReference type="AlphaFoldDB" id="A0A2P6N7Q9"/>
<comment type="catalytic activity">
    <reaction evidence="5">
        <text>a long-chain fatty acid + ATP + CoA = a long-chain fatty acyl-CoA + AMP + diphosphate</text>
        <dbReference type="Rhea" id="RHEA:15421"/>
        <dbReference type="ChEBI" id="CHEBI:30616"/>
        <dbReference type="ChEBI" id="CHEBI:33019"/>
        <dbReference type="ChEBI" id="CHEBI:57287"/>
        <dbReference type="ChEBI" id="CHEBI:57560"/>
        <dbReference type="ChEBI" id="CHEBI:83139"/>
        <dbReference type="ChEBI" id="CHEBI:456215"/>
        <dbReference type="EC" id="6.2.1.3"/>
    </reaction>
</comment>
<dbReference type="GO" id="GO:0005524">
    <property type="term" value="F:ATP binding"/>
    <property type="evidence" value="ECO:0007669"/>
    <property type="project" value="UniProtKB-KW"/>
</dbReference>
<evidence type="ECO:0000256" key="3">
    <source>
        <dbReference type="ARBA" id="ARBA00022741"/>
    </source>
</evidence>
<proteinExistence type="inferred from homology"/>
<dbReference type="PROSITE" id="PS00455">
    <property type="entry name" value="AMP_BINDING"/>
    <property type="match status" value="1"/>
</dbReference>
<keyword evidence="3" id="KW-0547">Nucleotide-binding</keyword>
<name>A0A2P6N7Q9_9EUKA</name>
<organism evidence="7 8">
    <name type="scientific">Planoprotostelium fungivorum</name>
    <dbReference type="NCBI Taxonomy" id="1890364"/>
    <lineage>
        <taxon>Eukaryota</taxon>
        <taxon>Amoebozoa</taxon>
        <taxon>Evosea</taxon>
        <taxon>Variosea</taxon>
        <taxon>Cavosteliida</taxon>
        <taxon>Cavosteliaceae</taxon>
        <taxon>Planoprotostelium</taxon>
    </lineage>
</organism>
<dbReference type="Pfam" id="PF00501">
    <property type="entry name" value="AMP-binding"/>
    <property type="match status" value="1"/>
</dbReference>
<dbReference type="Proteomes" id="UP000241769">
    <property type="component" value="Unassembled WGS sequence"/>
</dbReference>
<comment type="similarity">
    <text evidence="1">Belongs to the ATP-dependent AMP-binding enzyme family.</text>
</comment>
<evidence type="ECO:0000256" key="4">
    <source>
        <dbReference type="ARBA" id="ARBA00022840"/>
    </source>
</evidence>
<evidence type="ECO:0000313" key="7">
    <source>
        <dbReference type="EMBL" id="PRP79981.1"/>
    </source>
</evidence>
<dbReference type="GO" id="GO:0004467">
    <property type="term" value="F:long-chain fatty acid-CoA ligase activity"/>
    <property type="evidence" value="ECO:0007669"/>
    <property type="project" value="UniProtKB-EC"/>
</dbReference>
<dbReference type="STRING" id="1890364.A0A2P6N7Q9"/>
<reference evidence="7 8" key="1">
    <citation type="journal article" date="2018" name="Genome Biol. Evol.">
        <title>Multiple Roots of Fruiting Body Formation in Amoebozoa.</title>
        <authorList>
            <person name="Hillmann F."/>
            <person name="Forbes G."/>
            <person name="Novohradska S."/>
            <person name="Ferling I."/>
            <person name="Riege K."/>
            <person name="Groth M."/>
            <person name="Westermann M."/>
            <person name="Marz M."/>
            <person name="Spaller T."/>
            <person name="Winckler T."/>
            <person name="Schaap P."/>
            <person name="Glockner G."/>
        </authorList>
    </citation>
    <scope>NUCLEOTIDE SEQUENCE [LARGE SCALE GENOMIC DNA]</scope>
    <source>
        <strain evidence="7 8">Jena</strain>
    </source>
</reference>
<dbReference type="GO" id="GO:0005783">
    <property type="term" value="C:endoplasmic reticulum"/>
    <property type="evidence" value="ECO:0007669"/>
    <property type="project" value="TreeGrafter"/>
</dbReference>
<evidence type="ECO:0000256" key="1">
    <source>
        <dbReference type="ARBA" id="ARBA00006432"/>
    </source>
</evidence>
<dbReference type="InParanoid" id="A0A2P6N7Q9"/>
<sequence length="688" mass="75542">MPAEQVYSTPVGEPVEGESQALRYYETADRILTTPTEEVTTVYELLKYSASKRPNLRAVGTRPLVKVHVEEKDVTNLQGVTEKKKWTYLELGPYVWKTYKEFYELCEKVGTALTTEELGSLTAGSRFGIYAETCEQWLTLASGCFSQGITVATIYANLGEEGVVYSLNDTALSHILTDGSLLPSILKTLDKLPLLKYIIYTDHREPAAEASISALEGKGIKVFSFTQFLTIAMALESKPNPPKPQDVAVIMYTSGTTGVPKGVMITHANIVASVAAGSLVVLSKFSVPMEGAVYCSFLPLAHILELVIEHIILFNGGELAYGSARTMTDNLVKDCRGDLGESKPHLMAGVPVLWERIRKGALEKIKTAGGLKAKLFNWAFNYKLKIVNGGSPHAPIVDKLIFSKFQEIIGGRVVGIVSGGAPLSHSTHQFLRVIFNCPVIQGYGLTETTGLLTAQPMHHMGTEIVGAPFPCAEVKLVDVPEMGYTHKDVPLPRGEIWARGAGITLGYYNQPEKTKEEFKEGGWFATGDIAQLNKDGTLSIVDRKKNLVKLSHGEYIALEAMEAKYKQDPFVDDICIVANSQRDLPAAIVVPNKKNLTEWAVANGFDASTEWEVLVKDPKVVEAVKKSLLATATKEKMKAYEKPAGVYLVEEEWTVDSGMVTAAMKLKRQDVQKKYKQAIDEKLFPPLN</sequence>
<protein>
    <recommendedName>
        <fullName evidence="6">AMP-dependent synthetase/ligase domain-containing protein</fullName>
    </recommendedName>
</protein>
<keyword evidence="8" id="KW-1185">Reference proteome</keyword>
<dbReference type="PANTHER" id="PTHR43272:SF83">
    <property type="entry name" value="ACYL-COA SYNTHETASE LONG-CHAIN, ISOFORM J"/>
    <property type="match status" value="1"/>
</dbReference>
<dbReference type="GO" id="GO:0016020">
    <property type="term" value="C:membrane"/>
    <property type="evidence" value="ECO:0007669"/>
    <property type="project" value="TreeGrafter"/>
</dbReference>
<dbReference type="Gene3D" id="3.40.50.12780">
    <property type="entry name" value="N-terminal domain of ligase-like"/>
    <property type="match status" value="1"/>
</dbReference>
<dbReference type="OrthoDB" id="1700726at2759"/>
<evidence type="ECO:0000259" key="6">
    <source>
        <dbReference type="Pfam" id="PF00501"/>
    </source>
</evidence>
<dbReference type="InterPro" id="IPR000873">
    <property type="entry name" value="AMP-dep_synth/lig_dom"/>
</dbReference>
<dbReference type="EMBL" id="MDYQ01000165">
    <property type="protein sequence ID" value="PRP79981.1"/>
    <property type="molecule type" value="Genomic_DNA"/>
</dbReference>
<accession>A0A2P6N7Q9</accession>
<keyword evidence="4" id="KW-0067">ATP-binding</keyword>
<evidence type="ECO:0000256" key="5">
    <source>
        <dbReference type="ARBA" id="ARBA00036813"/>
    </source>
</evidence>
<dbReference type="InterPro" id="IPR042099">
    <property type="entry name" value="ANL_N_sf"/>
</dbReference>